<evidence type="ECO:0000256" key="1">
    <source>
        <dbReference type="ARBA" id="ARBA00004167"/>
    </source>
</evidence>
<keyword evidence="9" id="KW-0325">Glycoprotein</keyword>
<keyword evidence="6 10" id="KW-1133">Transmembrane helix</keyword>
<keyword evidence="5" id="KW-0677">Repeat</keyword>
<feature type="transmembrane region" description="Helical" evidence="10">
    <location>
        <begin position="121"/>
        <end position="141"/>
    </location>
</feature>
<keyword evidence="4" id="KW-0732">Signal</keyword>
<dbReference type="GO" id="GO:0016020">
    <property type="term" value="C:membrane"/>
    <property type="evidence" value="ECO:0007669"/>
    <property type="project" value="UniProtKB-SubCell"/>
</dbReference>
<evidence type="ECO:0008006" key="12">
    <source>
        <dbReference type="Google" id="ProtNLM"/>
    </source>
</evidence>
<evidence type="ECO:0000256" key="2">
    <source>
        <dbReference type="ARBA" id="ARBA00022614"/>
    </source>
</evidence>
<evidence type="ECO:0000313" key="11">
    <source>
        <dbReference type="EMBL" id="VDD61722.1"/>
    </source>
</evidence>
<evidence type="ECO:0000256" key="10">
    <source>
        <dbReference type="SAM" id="Phobius"/>
    </source>
</evidence>
<dbReference type="InterPro" id="IPR032675">
    <property type="entry name" value="LRR_dom_sf"/>
</dbReference>
<dbReference type="AlphaFoldDB" id="A0A3P6H0T5"/>
<dbReference type="InterPro" id="IPR052422">
    <property type="entry name" value="Auxin_Ser/Thr_Kinase"/>
</dbReference>
<dbReference type="Gene3D" id="3.80.10.10">
    <property type="entry name" value="Ribonuclease Inhibitor"/>
    <property type="match status" value="1"/>
</dbReference>
<proteinExistence type="predicted"/>
<evidence type="ECO:0000256" key="8">
    <source>
        <dbReference type="ARBA" id="ARBA00023170"/>
    </source>
</evidence>
<gene>
    <name evidence="11" type="ORF">BOLC6T37175H</name>
</gene>
<keyword evidence="7 10" id="KW-0472">Membrane</keyword>
<evidence type="ECO:0000256" key="5">
    <source>
        <dbReference type="ARBA" id="ARBA00022737"/>
    </source>
</evidence>
<dbReference type="SUPFAM" id="SSF52058">
    <property type="entry name" value="L domain-like"/>
    <property type="match status" value="1"/>
</dbReference>
<protein>
    <recommendedName>
        <fullName evidence="12">Leucine-rich repeat-containing N-terminal plant-type domain-containing protein</fullName>
    </recommendedName>
</protein>
<organism evidence="11">
    <name type="scientific">Brassica oleracea</name>
    <name type="common">Wild cabbage</name>
    <dbReference type="NCBI Taxonomy" id="3712"/>
    <lineage>
        <taxon>Eukaryota</taxon>
        <taxon>Viridiplantae</taxon>
        <taxon>Streptophyta</taxon>
        <taxon>Embryophyta</taxon>
        <taxon>Tracheophyta</taxon>
        <taxon>Spermatophyta</taxon>
        <taxon>Magnoliopsida</taxon>
        <taxon>eudicotyledons</taxon>
        <taxon>Gunneridae</taxon>
        <taxon>Pentapetalae</taxon>
        <taxon>rosids</taxon>
        <taxon>malvids</taxon>
        <taxon>Brassicales</taxon>
        <taxon>Brassicaceae</taxon>
        <taxon>Brassiceae</taxon>
        <taxon>Brassica</taxon>
    </lineage>
</organism>
<keyword evidence="2" id="KW-0433">Leucine-rich repeat</keyword>
<dbReference type="PANTHER" id="PTHR47986:SF24">
    <property type="entry name" value="RECEPTOR-LIKE KINASE TMK3"/>
    <property type="match status" value="1"/>
</dbReference>
<comment type="subcellular location">
    <subcellularLocation>
        <location evidence="1">Membrane</location>
        <topology evidence="1">Single-pass membrane protein</topology>
    </subcellularLocation>
</comment>
<evidence type="ECO:0000256" key="6">
    <source>
        <dbReference type="ARBA" id="ARBA00022989"/>
    </source>
</evidence>
<dbReference type="PANTHER" id="PTHR47986">
    <property type="entry name" value="OSJNBA0070M12.3 PROTEIN"/>
    <property type="match status" value="1"/>
</dbReference>
<evidence type="ECO:0000256" key="9">
    <source>
        <dbReference type="ARBA" id="ARBA00023180"/>
    </source>
</evidence>
<evidence type="ECO:0000256" key="3">
    <source>
        <dbReference type="ARBA" id="ARBA00022692"/>
    </source>
</evidence>
<evidence type="ECO:0000256" key="4">
    <source>
        <dbReference type="ARBA" id="ARBA00022729"/>
    </source>
</evidence>
<dbReference type="EMBL" id="LR031880">
    <property type="protein sequence ID" value="VDD61722.1"/>
    <property type="molecule type" value="Genomic_DNA"/>
</dbReference>
<keyword evidence="8" id="KW-0675">Receptor</keyword>
<reference evidence="11" key="1">
    <citation type="submission" date="2018-11" db="EMBL/GenBank/DDBJ databases">
        <authorList>
            <consortium name="Genoscope - CEA"/>
            <person name="William W."/>
        </authorList>
    </citation>
    <scope>NUCLEOTIDE SEQUENCE</scope>
</reference>
<accession>A0A3P6H0T5</accession>
<evidence type="ECO:0000256" key="7">
    <source>
        <dbReference type="ARBA" id="ARBA00023136"/>
    </source>
</evidence>
<sequence length="150" mass="17097">MANRSVRCKKQSHENLIQLKTKGIRGTLPLNLQTLTELIVLEIFQNRISGPIPDLSGLTRLHTLNLNGNLFDYVPIPKNLFSGMTSLQEAYLENNPFSPWEMTMDKQKTGIAIHICYEHTMTLLVLLIVCLSFTMSPSLMLRMLKKPIRT</sequence>
<name>A0A3P6H0T5_BRAOL</name>
<keyword evidence="3 10" id="KW-0812">Transmembrane</keyword>